<keyword evidence="2" id="KW-0479">Metal-binding</keyword>
<dbReference type="EC" id="1.8.4.10" evidence="4"/>
<proteinExistence type="predicted"/>
<dbReference type="InterPro" id="IPR014729">
    <property type="entry name" value="Rossmann-like_a/b/a_fold"/>
</dbReference>
<dbReference type="PANTHER" id="PTHR46482">
    <property type="entry name" value="5'-ADENYLYLSULFATE REDUCTASE 3, CHLOROPLASTIC"/>
    <property type="match status" value="1"/>
</dbReference>
<sequence>MEDDPANGLLRLNPLADWSESRVWNYIQARDVPYNVLHDKGYPSIGCACCTRAVRRTEDVRAGRWYWEEPEHRECGLHVH</sequence>
<dbReference type="SUPFAM" id="SSF52402">
    <property type="entry name" value="Adenine nucleotide alpha hydrolases-like"/>
    <property type="match status" value="1"/>
</dbReference>
<evidence type="ECO:0000256" key="1">
    <source>
        <dbReference type="ARBA" id="ARBA00023004"/>
    </source>
</evidence>
<keyword evidence="4" id="KW-0560">Oxidoreductase</keyword>
<comment type="caution">
    <text evidence="4">The sequence shown here is derived from an EMBL/GenBank/DDBJ whole genome shotgun (WGS) entry which is preliminary data.</text>
</comment>
<evidence type="ECO:0000313" key="4">
    <source>
        <dbReference type="EMBL" id="MPN38591.1"/>
    </source>
</evidence>
<dbReference type="PANTHER" id="PTHR46482:SF9">
    <property type="entry name" value="5'-ADENYLYLSULFATE REDUCTASE 1, CHLOROPLASTIC"/>
    <property type="match status" value="1"/>
</dbReference>
<dbReference type="InterPro" id="IPR002500">
    <property type="entry name" value="PAPS_reduct_dom"/>
</dbReference>
<reference evidence="4" key="1">
    <citation type="submission" date="2019-08" db="EMBL/GenBank/DDBJ databases">
        <authorList>
            <person name="Kucharzyk K."/>
            <person name="Murdoch R.W."/>
            <person name="Higgins S."/>
            <person name="Loffler F."/>
        </authorList>
    </citation>
    <scope>NUCLEOTIDE SEQUENCE</scope>
</reference>
<gene>
    <name evidence="4" type="primary">cysH_18</name>
    <name evidence="4" type="ORF">SDC9_186115</name>
</gene>
<dbReference type="GO" id="GO:0043866">
    <property type="term" value="F:adenylyl-sulfate reductase (thioredoxin) activity"/>
    <property type="evidence" value="ECO:0007669"/>
    <property type="project" value="UniProtKB-EC"/>
</dbReference>
<feature type="domain" description="Phosphoadenosine phosphosulphate reductase" evidence="3">
    <location>
        <begin position="4"/>
        <end position="53"/>
    </location>
</feature>
<name>A0A645HHT7_9ZZZZ</name>
<keyword evidence="1" id="KW-0408">Iron</keyword>
<dbReference type="EMBL" id="VSSQ01093916">
    <property type="protein sequence ID" value="MPN38591.1"/>
    <property type="molecule type" value="Genomic_DNA"/>
</dbReference>
<dbReference type="Gene3D" id="3.40.50.620">
    <property type="entry name" value="HUPs"/>
    <property type="match status" value="1"/>
</dbReference>
<dbReference type="Pfam" id="PF01507">
    <property type="entry name" value="PAPS_reduct"/>
    <property type="match status" value="1"/>
</dbReference>
<dbReference type="GO" id="GO:0051536">
    <property type="term" value="F:iron-sulfur cluster binding"/>
    <property type="evidence" value="ECO:0007669"/>
    <property type="project" value="UniProtKB-KW"/>
</dbReference>
<evidence type="ECO:0000256" key="2">
    <source>
        <dbReference type="ARBA" id="ARBA00023014"/>
    </source>
</evidence>
<protein>
    <submittedName>
        <fullName evidence="4">Thioredoxin-dependent 5'-adenylylsulfate reductase</fullName>
        <ecNumber evidence="4">1.8.4.10</ecNumber>
    </submittedName>
</protein>
<evidence type="ECO:0000259" key="3">
    <source>
        <dbReference type="Pfam" id="PF01507"/>
    </source>
</evidence>
<organism evidence="4">
    <name type="scientific">bioreactor metagenome</name>
    <dbReference type="NCBI Taxonomy" id="1076179"/>
    <lineage>
        <taxon>unclassified sequences</taxon>
        <taxon>metagenomes</taxon>
        <taxon>ecological metagenomes</taxon>
    </lineage>
</organism>
<accession>A0A645HHT7</accession>
<dbReference type="AlphaFoldDB" id="A0A645HHT7"/>
<keyword evidence="2" id="KW-0411">Iron-sulfur</keyword>